<name>A0A4R9H6Z4_9LEPT</name>
<accession>A0A4R9H6Z4</accession>
<sequence>MGSSPAPYIPKTFLEYNTALVNYLVAQGSRLTNFNPNSRISTILRAIATILSEGDIRTLNGFRYAIREGVYNAFGFSRLPGNKATGFVRIENTGISENLSLPIFTLDLFGLVFESINPLELQVTQPYIEVELRAKEPGNDYNIRRLSIDTAEGLGTLNISIPAGVRIWNTADFGAGTNIETEESRLKRFRDFIVSLGRSTPLGIYNAVASIPGIAGVQLSTNVNPLSGAFEIGWINIYISDGTSNPPLELLDLVRKSIEGDINDPENFPGYAAAGTYVYVAPVPVLGITVEFELQIVASSQLQDTEALDIAYNSIILYLNTLPVGYDVLLEQVQATILKAHADFYKVNIQSFYGKLASSPIPSPIPVPVDISVPDTYLPRTGGTSGGQILGTILRIEPT</sequence>
<evidence type="ECO:0000313" key="1">
    <source>
        <dbReference type="EMBL" id="TGK41235.1"/>
    </source>
</evidence>
<keyword evidence="2" id="KW-1185">Reference proteome</keyword>
<dbReference type="OrthoDB" id="330455at2"/>
<dbReference type="Proteomes" id="UP000298097">
    <property type="component" value="Unassembled WGS sequence"/>
</dbReference>
<dbReference type="EMBL" id="RQEY01000012">
    <property type="protein sequence ID" value="TGK41235.1"/>
    <property type="molecule type" value="Genomic_DNA"/>
</dbReference>
<evidence type="ECO:0000313" key="2">
    <source>
        <dbReference type="Proteomes" id="UP000298097"/>
    </source>
</evidence>
<dbReference type="AlphaFoldDB" id="A0A4R9H6Z4"/>
<gene>
    <name evidence="1" type="ORF">EHO65_07335</name>
</gene>
<proteinExistence type="predicted"/>
<protein>
    <submittedName>
        <fullName evidence="1">Phage baseplate protein</fullName>
    </submittedName>
</protein>
<dbReference type="RefSeq" id="WP_135773486.1">
    <property type="nucleotide sequence ID" value="NZ_RQEY01000012.1"/>
</dbReference>
<reference evidence="1" key="1">
    <citation type="journal article" date="2019" name="PLoS Negl. Trop. Dis.">
        <title>Revisiting the worldwide diversity of Leptospira species in the environment.</title>
        <authorList>
            <person name="Vincent A.T."/>
            <person name="Schiettekatte O."/>
            <person name="Bourhy P."/>
            <person name="Veyrier F.J."/>
            <person name="Picardeau M."/>
        </authorList>
    </citation>
    <scope>NUCLEOTIDE SEQUENCE [LARGE SCALE GENOMIC DNA]</scope>
    <source>
        <strain evidence="1">201800301</strain>
    </source>
</reference>
<comment type="caution">
    <text evidence="1">The sequence shown here is derived from an EMBL/GenBank/DDBJ whole genome shotgun (WGS) entry which is preliminary data.</text>
</comment>
<organism evidence="1 2">
    <name type="scientific">Leptospira andrefontaineae</name>
    <dbReference type="NCBI Taxonomy" id="2484976"/>
    <lineage>
        <taxon>Bacteria</taxon>
        <taxon>Pseudomonadati</taxon>
        <taxon>Spirochaetota</taxon>
        <taxon>Spirochaetia</taxon>
        <taxon>Leptospirales</taxon>
        <taxon>Leptospiraceae</taxon>
        <taxon>Leptospira</taxon>
    </lineage>
</organism>